<proteinExistence type="predicted"/>
<dbReference type="Proteomes" id="UP000177870">
    <property type="component" value="Chromosome"/>
</dbReference>
<accession>A0A1D8TK84</accession>
<dbReference type="STRING" id="1458985.BJP34_00110"/>
<dbReference type="EMBL" id="CP017599">
    <property type="protein sequence ID" value="AOW98051.1"/>
    <property type="molecule type" value="Genomic_DNA"/>
</dbReference>
<organism evidence="1 2">
    <name type="scientific">Moorena producens PAL-8-15-08-1</name>
    <dbReference type="NCBI Taxonomy" id="1458985"/>
    <lineage>
        <taxon>Bacteria</taxon>
        <taxon>Bacillati</taxon>
        <taxon>Cyanobacteriota</taxon>
        <taxon>Cyanophyceae</taxon>
        <taxon>Coleofasciculales</taxon>
        <taxon>Coleofasciculaceae</taxon>
        <taxon>Moorena</taxon>
    </lineage>
</organism>
<gene>
    <name evidence="1" type="ORF">BJP34_00110</name>
</gene>
<dbReference type="KEGG" id="mpro:BJP34_00110"/>
<protein>
    <submittedName>
        <fullName evidence="1">Uncharacterized protein</fullName>
    </submittedName>
</protein>
<sequence length="140" mass="15929">MEDDWSKSIFETLESVANMVDEFFEGVSEAVEEFANEVEEFANQVDNAIGADIDQCLQDIVEPFVEIYFDFEVMVSETDEDFPDSVTPSSQKHPACIGCRHYHGQAYGGNLLVCAMHPYGWDTEDCPDWESHPRNSSNRF</sequence>
<evidence type="ECO:0000313" key="1">
    <source>
        <dbReference type="EMBL" id="AOW98051.1"/>
    </source>
</evidence>
<dbReference type="OrthoDB" id="511993at2"/>
<evidence type="ECO:0000313" key="2">
    <source>
        <dbReference type="Proteomes" id="UP000177870"/>
    </source>
</evidence>
<name>A0A1D8TK84_9CYAN</name>
<dbReference type="AlphaFoldDB" id="A0A1D8TK84"/>
<reference evidence="2" key="1">
    <citation type="submission" date="2016-10" db="EMBL/GenBank/DDBJ databases">
        <title>Comparative genomics uncovers the prolific and rare metabolic potential of the cyanobacterial genus Moorea.</title>
        <authorList>
            <person name="Leao T."/>
            <person name="Castelao G."/>
            <person name="Korobeynikov A."/>
            <person name="Monroe E.A."/>
            <person name="Podell S."/>
            <person name="Glukhov E."/>
            <person name="Allen E."/>
            <person name="Gerwick W.H."/>
            <person name="Gerwick L."/>
        </authorList>
    </citation>
    <scope>NUCLEOTIDE SEQUENCE [LARGE SCALE GENOMIC DNA]</scope>
    <source>
        <strain evidence="2">PAL-8-15-08-1</strain>
    </source>
</reference>
<dbReference type="RefSeq" id="WP_070390574.1">
    <property type="nucleotide sequence ID" value="NZ_CP017599.1"/>
</dbReference>